<dbReference type="PATRIC" id="fig|1291052.5.peg.922"/>
<accession>A0A0R1ZLG4</accession>
<dbReference type="RefSeq" id="WP_054677781.1">
    <property type="nucleotide sequence ID" value="NZ_AYYO01000011.1"/>
</dbReference>
<evidence type="ECO:0000313" key="2">
    <source>
        <dbReference type="Proteomes" id="UP000051679"/>
    </source>
</evidence>
<dbReference type="Gene3D" id="3.90.280.10">
    <property type="entry name" value="PEBP-like"/>
    <property type="match status" value="1"/>
</dbReference>
<sequence>MQISVPITSTNQLPDKYGKYAEGSDMLDGNPVRSFPITITGAPADTQSFAVSLTDDDAIPVAGFTWIHWTAANIPAALTEIPEDASRVLAGQFVQGRNSNASKFVGSSNPNVYQRYTGPTPPDKTHVYTLTVYAVDTELPLHEGFWLNELKHTLNGHVLAQSTLDLPSRS</sequence>
<evidence type="ECO:0000313" key="1">
    <source>
        <dbReference type="EMBL" id="KRM55856.1"/>
    </source>
</evidence>
<dbReference type="STRING" id="1291052.FC18_GL000906"/>
<dbReference type="OrthoDB" id="9797506at2"/>
<dbReference type="Pfam" id="PF01161">
    <property type="entry name" value="PBP"/>
    <property type="match status" value="1"/>
</dbReference>
<gene>
    <name evidence="1" type="ORF">FC18_GL000906</name>
</gene>
<proteinExistence type="predicted"/>
<dbReference type="InterPro" id="IPR008914">
    <property type="entry name" value="PEBP"/>
</dbReference>
<comment type="caution">
    <text evidence="1">The sequence shown here is derived from an EMBL/GenBank/DDBJ whole genome shotgun (WGS) entry which is preliminary data.</text>
</comment>
<keyword evidence="2" id="KW-1185">Reference proteome</keyword>
<name>A0A0R1ZLG4_9LACO</name>
<dbReference type="NCBIfam" id="TIGR00481">
    <property type="entry name" value="YbhB/YbcL family Raf kinase inhibitor-like protein"/>
    <property type="match status" value="1"/>
</dbReference>
<dbReference type="InterPro" id="IPR036610">
    <property type="entry name" value="PEBP-like_sf"/>
</dbReference>
<dbReference type="Proteomes" id="UP000051679">
    <property type="component" value="Unassembled WGS sequence"/>
</dbReference>
<dbReference type="InterPro" id="IPR005247">
    <property type="entry name" value="YbhB_YbcL/LppC-like"/>
</dbReference>
<organism evidence="1 2">
    <name type="scientific">Lacticaseibacillus sharpeae JCM 1186 = DSM 20505</name>
    <dbReference type="NCBI Taxonomy" id="1291052"/>
    <lineage>
        <taxon>Bacteria</taxon>
        <taxon>Bacillati</taxon>
        <taxon>Bacillota</taxon>
        <taxon>Bacilli</taxon>
        <taxon>Lactobacillales</taxon>
        <taxon>Lactobacillaceae</taxon>
        <taxon>Lacticaseibacillus</taxon>
    </lineage>
</organism>
<dbReference type="EMBL" id="AYYO01000011">
    <property type="protein sequence ID" value="KRM55856.1"/>
    <property type="molecule type" value="Genomic_DNA"/>
</dbReference>
<dbReference type="CDD" id="cd00865">
    <property type="entry name" value="PEBP_bact_arch"/>
    <property type="match status" value="1"/>
</dbReference>
<dbReference type="PANTHER" id="PTHR30289:SF1">
    <property type="entry name" value="PEBP (PHOSPHATIDYLETHANOLAMINE-BINDING PROTEIN) FAMILY PROTEIN"/>
    <property type="match status" value="1"/>
</dbReference>
<reference evidence="1 2" key="1">
    <citation type="journal article" date="2015" name="Genome Announc.">
        <title>Expanding the biotechnology potential of lactobacilli through comparative genomics of 213 strains and associated genera.</title>
        <authorList>
            <person name="Sun Z."/>
            <person name="Harris H.M."/>
            <person name="McCann A."/>
            <person name="Guo C."/>
            <person name="Argimon S."/>
            <person name="Zhang W."/>
            <person name="Yang X."/>
            <person name="Jeffery I.B."/>
            <person name="Cooney J.C."/>
            <person name="Kagawa T.F."/>
            <person name="Liu W."/>
            <person name="Song Y."/>
            <person name="Salvetti E."/>
            <person name="Wrobel A."/>
            <person name="Rasinkangas P."/>
            <person name="Parkhill J."/>
            <person name="Rea M.C."/>
            <person name="O'Sullivan O."/>
            <person name="Ritari J."/>
            <person name="Douillard F.P."/>
            <person name="Paul Ross R."/>
            <person name="Yang R."/>
            <person name="Briner A.E."/>
            <person name="Felis G.E."/>
            <person name="de Vos W.M."/>
            <person name="Barrangou R."/>
            <person name="Klaenhammer T.R."/>
            <person name="Caufield P.W."/>
            <person name="Cui Y."/>
            <person name="Zhang H."/>
            <person name="O'Toole P.W."/>
        </authorList>
    </citation>
    <scope>NUCLEOTIDE SEQUENCE [LARGE SCALE GENOMIC DNA]</scope>
    <source>
        <strain evidence="1 2">DSM 20505</strain>
    </source>
</reference>
<protein>
    <submittedName>
        <fullName evidence="1">PEBP family protein</fullName>
    </submittedName>
</protein>
<dbReference type="PANTHER" id="PTHR30289">
    <property type="entry name" value="UNCHARACTERIZED PROTEIN YBCL-RELATED"/>
    <property type="match status" value="1"/>
</dbReference>
<dbReference type="SUPFAM" id="SSF49777">
    <property type="entry name" value="PEBP-like"/>
    <property type="match status" value="1"/>
</dbReference>
<dbReference type="AlphaFoldDB" id="A0A0R1ZLG4"/>